<dbReference type="OrthoDB" id="5419315at2759"/>
<keyword evidence="8" id="KW-0808">Transferase</keyword>
<comment type="subcellular location">
    <subcellularLocation>
        <location evidence="2">Mitochondrion</location>
    </subcellularLocation>
</comment>
<evidence type="ECO:0000256" key="4">
    <source>
        <dbReference type="ARBA" id="ARBA00008954"/>
    </source>
</evidence>
<organism evidence="10 11">
    <name type="scientific">Pycnococcus provasolii</name>
    <dbReference type="NCBI Taxonomy" id="41880"/>
    <lineage>
        <taxon>Eukaryota</taxon>
        <taxon>Viridiplantae</taxon>
        <taxon>Chlorophyta</taxon>
        <taxon>Pseudoscourfieldiophyceae</taxon>
        <taxon>Pseudoscourfieldiales</taxon>
        <taxon>Pycnococcaceae</taxon>
        <taxon>Pycnococcus</taxon>
    </lineage>
</organism>
<dbReference type="InterPro" id="IPR015422">
    <property type="entry name" value="PyrdxlP-dep_Trfase_small"/>
</dbReference>
<dbReference type="GO" id="GO:0005739">
    <property type="term" value="C:mitochondrion"/>
    <property type="evidence" value="ECO:0007669"/>
    <property type="project" value="UniProtKB-SubCell"/>
</dbReference>
<dbReference type="NCBIfam" id="TIGR00707">
    <property type="entry name" value="argD"/>
    <property type="match status" value="1"/>
</dbReference>
<dbReference type="GO" id="GO:0042802">
    <property type="term" value="F:identical protein binding"/>
    <property type="evidence" value="ECO:0007669"/>
    <property type="project" value="TreeGrafter"/>
</dbReference>
<dbReference type="Gene3D" id="3.40.640.10">
    <property type="entry name" value="Type I PLP-dependent aspartate aminotransferase-like (Major domain)"/>
    <property type="match status" value="1"/>
</dbReference>
<dbReference type="UniPathway" id="UPA00068">
    <property type="reaction ID" value="UER00109"/>
</dbReference>
<dbReference type="InterPro" id="IPR005814">
    <property type="entry name" value="Aminotrans_3"/>
</dbReference>
<evidence type="ECO:0000256" key="6">
    <source>
        <dbReference type="ARBA" id="ARBA00022576"/>
    </source>
</evidence>
<keyword evidence="6" id="KW-0032">Aminotransferase</keyword>
<sequence>MRVVIATVEGITGMDVGAIFDFHDFLLDQARVDVDGPLFGQQKDPARQLKRKSVAVMDRLTANFGDRSQHIAYYDILSRWGCTSTTRLRSKTHAFRRGGITYLRDRLRERGAHHFDMLHTLLQHGRWKSVSSLNIYLTVDDKRVLELFDGTGNGAKLVSDVVELPPAAATDNDEAQYVLQTYGRARNDVVFVRGEGCHLVDAEGRRYLDMAAGIAVNVLGHSDPGWVKSVRDQAGELCHVSNLYHTPQQATLARKLCESSFADRVFFCNSGAEANEGAIKFARKYARLRTNFDANWEQGLLDKILRRGPPTKFVSFERSFHGRTMGALQLTYKKQYKTPFAPLMAGGTESLPFGDLDAVARTLRSGNVAGVFVEPVQGEGGVLASDAAFLKGLRELCDETGALLIFDEVQCGLGRCGALWAHQTYDVEPDILTTAKPLAGGLPIGAVLMKQKVADAMSAGDHGSTFAGGPLVCAAANYVFDTVSAPAFLSEVQRKGDALQTKLRAKLEGIPGVVEVRGRGLLVGVQLDRPAGPVCESMRTESNVLAITAGAGDVLRLVPPLIISDAEIDTAVDAVAKAVTATA</sequence>
<dbReference type="GO" id="GO:0006526">
    <property type="term" value="P:L-arginine biosynthetic process"/>
    <property type="evidence" value="ECO:0007669"/>
    <property type="project" value="UniProtKB-UniPathway"/>
</dbReference>
<dbReference type="EC" id="2.6.1.11" evidence="5"/>
<comment type="pathway">
    <text evidence="3">Amino-acid biosynthesis; L-arginine biosynthesis; N(2)-acetyl-L-ornithine from L-glutamate: step 4/4.</text>
</comment>
<dbReference type="GO" id="GO:0003992">
    <property type="term" value="F:N2-acetyl-L-ornithine:2-oxoglutarate 5-aminotransferase activity"/>
    <property type="evidence" value="ECO:0007669"/>
    <property type="project" value="UniProtKB-EC"/>
</dbReference>
<evidence type="ECO:0000256" key="5">
    <source>
        <dbReference type="ARBA" id="ARBA00012919"/>
    </source>
</evidence>
<dbReference type="GO" id="GO:0009570">
    <property type="term" value="C:chloroplast stroma"/>
    <property type="evidence" value="ECO:0007669"/>
    <property type="project" value="TreeGrafter"/>
</dbReference>
<evidence type="ECO:0000256" key="7">
    <source>
        <dbReference type="ARBA" id="ARBA00022605"/>
    </source>
</evidence>
<dbReference type="Gene3D" id="3.90.1150.10">
    <property type="entry name" value="Aspartate Aminotransferase, domain 1"/>
    <property type="match status" value="1"/>
</dbReference>
<dbReference type="AlphaFoldDB" id="A0A830HAF8"/>
<proteinExistence type="inferred from homology"/>
<dbReference type="FunFam" id="3.40.640.10:FF:000004">
    <property type="entry name" value="Acetylornithine aminotransferase"/>
    <property type="match status" value="1"/>
</dbReference>
<dbReference type="InterPro" id="IPR049704">
    <property type="entry name" value="Aminotrans_3_PPA_site"/>
</dbReference>
<dbReference type="CDD" id="cd00610">
    <property type="entry name" value="OAT_like"/>
    <property type="match status" value="1"/>
</dbReference>
<evidence type="ECO:0000313" key="10">
    <source>
        <dbReference type="EMBL" id="GHP04306.1"/>
    </source>
</evidence>
<comment type="caution">
    <text evidence="10">The sequence shown here is derived from an EMBL/GenBank/DDBJ whole genome shotgun (WGS) entry which is preliminary data.</text>
</comment>
<dbReference type="PROSITE" id="PS00600">
    <property type="entry name" value="AA_TRANSFER_CLASS_3"/>
    <property type="match status" value="1"/>
</dbReference>
<dbReference type="GO" id="GO:0030170">
    <property type="term" value="F:pyridoxal phosphate binding"/>
    <property type="evidence" value="ECO:0007669"/>
    <property type="project" value="InterPro"/>
</dbReference>
<keyword evidence="11" id="KW-1185">Reference proteome</keyword>
<evidence type="ECO:0000256" key="1">
    <source>
        <dbReference type="ARBA" id="ARBA00001933"/>
    </source>
</evidence>
<dbReference type="InterPro" id="IPR004636">
    <property type="entry name" value="AcOrn/SuccOrn_fam"/>
</dbReference>
<dbReference type="Pfam" id="PF00202">
    <property type="entry name" value="Aminotran_3"/>
    <property type="match status" value="1"/>
</dbReference>
<comment type="similarity">
    <text evidence="4">Belongs to the class-III pyridoxal-phosphate-dependent aminotransferase family.</text>
</comment>
<dbReference type="InterPro" id="IPR015421">
    <property type="entry name" value="PyrdxlP-dep_Trfase_major"/>
</dbReference>
<evidence type="ECO:0000256" key="9">
    <source>
        <dbReference type="ARBA" id="ARBA00022898"/>
    </source>
</evidence>
<dbReference type="PANTHER" id="PTHR11986">
    <property type="entry name" value="AMINOTRANSFERASE CLASS III"/>
    <property type="match status" value="1"/>
</dbReference>
<dbReference type="InterPro" id="IPR015424">
    <property type="entry name" value="PyrdxlP-dep_Trfase"/>
</dbReference>
<dbReference type="NCBIfam" id="NF002325">
    <property type="entry name" value="PRK01278.1"/>
    <property type="match status" value="1"/>
</dbReference>
<evidence type="ECO:0000313" key="11">
    <source>
        <dbReference type="Proteomes" id="UP000660262"/>
    </source>
</evidence>
<dbReference type="SUPFAM" id="SSF53383">
    <property type="entry name" value="PLP-dependent transferases"/>
    <property type="match status" value="1"/>
</dbReference>
<protein>
    <recommendedName>
        <fullName evidence="5">acetylornithine transaminase</fullName>
        <ecNumber evidence="5">2.6.1.11</ecNumber>
    </recommendedName>
</protein>
<dbReference type="HAMAP" id="MF_01107">
    <property type="entry name" value="ArgD_aminotrans_3"/>
    <property type="match status" value="1"/>
</dbReference>
<dbReference type="EMBL" id="BNJQ01000007">
    <property type="protein sequence ID" value="GHP04306.1"/>
    <property type="molecule type" value="Genomic_DNA"/>
</dbReference>
<gene>
    <name evidence="10" type="ORF">PPROV_000306000</name>
</gene>
<keyword evidence="7" id="KW-0028">Amino-acid biosynthesis</keyword>
<evidence type="ECO:0000256" key="8">
    <source>
        <dbReference type="ARBA" id="ARBA00022679"/>
    </source>
</evidence>
<evidence type="ECO:0000256" key="3">
    <source>
        <dbReference type="ARBA" id="ARBA00005024"/>
    </source>
</evidence>
<accession>A0A830HAF8</accession>
<name>A0A830HAF8_9CHLO</name>
<comment type="cofactor">
    <cofactor evidence="1">
        <name>pyridoxal 5'-phosphate</name>
        <dbReference type="ChEBI" id="CHEBI:597326"/>
    </cofactor>
</comment>
<evidence type="ECO:0000256" key="2">
    <source>
        <dbReference type="ARBA" id="ARBA00004173"/>
    </source>
</evidence>
<dbReference type="PANTHER" id="PTHR11986:SF79">
    <property type="entry name" value="ACETYLORNITHINE AMINOTRANSFERASE, MITOCHONDRIAL"/>
    <property type="match status" value="1"/>
</dbReference>
<dbReference type="InterPro" id="IPR050103">
    <property type="entry name" value="Class-III_PLP-dep_AT"/>
</dbReference>
<dbReference type="Proteomes" id="UP000660262">
    <property type="component" value="Unassembled WGS sequence"/>
</dbReference>
<reference evidence="10" key="1">
    <citation type="submission" date="2020-10" db="EMBL/GenBank/DDBJ databases">
        <title>Unveiling of a novel bifunctional photoreceptor, Dualchrome1, isolated from a cosmopolitan green alga.</title>
        <authorList>
            <person name="Suzuki S."/>
            <person name="Kawachi M."/>
        </authorList>
    </citation>
    <scope>NUCLEOTIDE SEQUENCE</scope>
    <source>
        <strain evidence="10">NIES 2893</strain>
    </source>
</reference>
<keyword evidence="9" id="KW-0663">Pyridoxal phosphate</keyword>